<feature type="non-terminal residue" evidence="1">
    <location>
        <position position="63"/>
    </location>
</feature>
<keyword evidence="2" id="KW-1185">Reference proteome</keyword>
<accession>A0A9W7XQW3</accession>
<dbReference type="Proteomes" id="UP001149813">
    <property type="component" value="Unassembled WGS sequence"/>
</dbReference>
<proteinExistence type="predicted"/>
<evidence type="ECO:0000313" key="1">
    <source>
        <dbReference type="EMBL" id="KAJ1718979.1"/>
    </source>
</evidence>
<evidence type="ECO:0000313" key="2">
    <source>
        <dbReference type="Proteomes" id="UP001149813"/>
    </source>
</evidence>
<reference evidence="1" key="1">
    <citation type="submission" date="2022-07" db="EMBL/GenBank/DDBJ databases">
        <title>Phylogenomic reconstructions and comparative analyses of Kickxellomycotina fungi.</title>
        <authorList>
            <person name="Reynolds N.K."/>
            <person name="Stajich J.E."/>
            <person name="Barry K."/>
            <person name="Grigoriev I.V."/>
            <person name="Crous P."/>
            <person name="Smith M.E."/>
        </authorList>
    </citation>
    <scope>NUCLEOTIDE SEQUENCE</scope>
    <source>
        <strain evidence="1">NBRC 32514</strain>
    </source>
</reference>
<organism evidence="1 2">
    <name type="scientific">Coemansia erecta</name>
    <dbReference type="NCBI Taxonomy" id="147472"/>
    <lineage>
        <taxon>Eukaryota</taxon>
        <taxon>Fungi</taxon>
        <taxon>Fungi incertae sedis</taxon>
        <taxon>Zoopagomycota</taxon>
        <taxon>Kickxellomycotina</taxon>
        <taxon>Kickxellomycetes</taxon>
        <taxon>Kickxellales</taxon>
        <taxon>Kickxellaceae</taxon>
        <taxon>Coemansia</taxon>
    </lineage>
</organism>
<gene>
    <name evidence="1" type="ORF">LPJ53_006169</name>
</gene>
<comment type="caution">
    <text evidence="1">The sequence shown here is derived from an EMBL/GenBank/DDBJ whole genome shotgun (WGS) entry which is preliminary data.</text>
</comment>
<protein>
    <submittedName>
        <fullName evidence="1">Uncharacterized protein</fullName>
    </submittedName>
</protein>
<name>A0A9W7XQW3_9FUNG</name>
<dbReference type="AlphaFoldDB" id="A0A9W7XQW3"/>
<dbReference type="EMBL" id="JANBOJ010000541">
    <property type="protein sequence ID" value="KAJ1718979.1"/>
    <property type="molecule type" value="Genomic_DNA"/>
</dbReference>
<sequence>MEAVMEPEQGAFTAAKDGIILKKSIKQLGKQYSNWAQQANDCLEAMEKGFEDMRGMIAALLQA</sequence>